<dbReference type="EMBL" id="AXZF01000015">
    <property type="protein sequence ID" value="ERT69698.1"/>
    <property type="molecule type" value="Genomic_DNA"/>
</dbReference>
<reference evidence="8 9" key="1">
    <citation type="submission" date="2013-08" db="EMBL/GenBank/DDBJ databases">
        <authorList>
            <person name="Weinstock G."/>
            <person name="Sodergren E."/>
            <person name="Wylie T."/>
            <person name="Fulton L."/>
            <person name="Fulton R."/>
            <person name="Fronick C."/>
            <person name="O'Laughlin M."/>
            <person name="Godfrey J."/>
            <person name="Miner T."/>
            <person name="Herter B."/>
            <person name="Appelbaum E."/>
            <person name="Cordes M."/>
            <person name="Lek S."/>
            <person name="Wollam A."/>
            <person name="Pepin K.H."/>
            <person name="Palsikar V.B."/>
            <person name="Mitreva M."/>
            <person name="Wilson R.K."/>
        </authorList>
    </citation>
    <scope>NUCLEOTIDE SEQUENCE [LARGE SCALE GENOMIC DNA]</scope>
    <source>
        <strain evidence="8 9">ATCC BAA-474</strain>
    </source>
</reference>
<keyword evidence="2" id="KW-1003">Cell membrane</keyword>
<feature type="transmembrane region" description="Helical" evidence="6">
    <location>
        <begin position="177"/>
        <end position="198"/>
    </location>
</feature>
<evidence type="ECO:0000313" key="8">
    <source>
        <dbReference type="EMBL" id="ERT69698.1"/>
    </source>
</evidence>
<dbReference type="GO" id="GO:0005886">
    <property type="term" value="C:plasma membrane"/>
    <property type="evidence" value="ECO:0007669"/>
    <property type="project" value="UniProtKB-SubCell"/>
</dbReference>
<sequence>MKQLHFILKRIFPDILSILIFLSGTLIIFSNSSKFDIRYIKFIYSVLPGDIITLSHLSSNIIGTFLLILAYGIYRRLDSAYYLSIIAFIFAIFFSFFKGFNYLEAAFFSFILILLVPSKDRFYRKSSILKDRLSIKWVLFTLLVILLSIFFGFYSFKTVEYKKEVWWHLVLNRHYTIFLRNSFISLSIFCIFLVFNFFNTVLSVEKIPSSKVINEIKKIIKSSDNSYASLSLLPDKSILFDKGKDSFIMYGNTNGNLISMGDPIGDKKHFREIIQDFYRIGKQSGKNIAFYEISKEHLSEYLELGLKIIKIGEEAVVNLKDYDISTPLYKKIRYTFNKFEKLNFTFKVIDSIEGIETELEEVSNNWLKNKKAKEKSFSLGSFNLDYLRNFKIALLYNENNELIAFSNLLSTENKNEVAIDLMRYIESAPSGTMEYLFIKIINWSKENEYERFSLGMAPLAGIYGGELAPLWNKLSVFLFNHGGNFYNFEGLKQFKDKFAPQWESKYLAYSGHFNLASLLKDIALLISGGILGIFSKK</sequence>
<dbReference type="Pfam" id="PF09924">
    <property type="entry name" value="LPG_synthase_C"/>
    <property type="match status" value="1"/>
</dbReference>
<protein>
    <recommendedName>
        <fullName evidence="7">Phosphatidylglycerol lysyltransferase C-terminal domain-containing protein</fullName>
    </recommendedName>
</protein>
<evidence type="ECO:0000259" key="7">
    <source>
        <dbReference type="Pfam" id="PF09924"/>
    </source>
</evidence>
<dbReference type="InterPro" id="IPR024320">
    <property type="entry name" value="LPG_synthase_C"/>
</dbReference>
<feature type="transmembrane region" description="Helical" evidence="6">
    <location>
        <begin position="51"/>
        <end position="73"/>
    </location>
</feature>
<dbReference type="InterPro" id="IPR016181">
    <property type="entry name" value="Acyl_CoA_acyltransferase"/>
</dbReference>
<accession>U7VFZ0</accession>
<evidence type="ECO:0000256" key="5">
    <source>
        <dbReference type="ARBA" id="ARBA00023136"/>
    </source>
</evidence>
<dbReference type="Proteomes" id="UP000017081">
    <property type="component" value="Unassembled WGS sequence"/>
</dbReference>
<evidence type="ECO:0000256" key="6">
    <source>
        <dbReference type="SAM" id="Phobius"/>
    </source>
</evidence>
<organism evidence="8 9">
    <name type="scientific">Cetobacterium somerae ATCC BAA-474</name>
    <dbReference type="NCBI Taxonomy" id="1319815"/>
    <lineage>
        <taxon>Bacteria</taxon>
        <taxon>Fusobacteriati</taxon>
        <taxon>Fusobacteriota</taxon>
        <taxon>Fusobacteriia</taxon>
        <taxon>Fusobacteriales</taxon>
        <taxon>Fusobacteriaceae</taxon>
        <taxon>Cetobacterium</taxon>
    </lineage>
</organism>
<feature type="transmembrane region" description="Helical" evidence="6">
    <location>
        <begin position="137"/>
        <end position="157"/>
    </location>
</feature>
<dbReference type="GO" id="GO:0055091">
    <property type="term" value="P:phospholipid homeostasis"/>
    <property type="evidence" value="ECO:0007669"/>
    <property type="project" value="TreeGrafter"/>
</dbReference>
<keyword evidence="5 6" id="KW-0472">Membrane</keyword>
<name>U7VFZ0_9FUSO</name>
<evidence type="ECO:0000256" key="1">
    <source>
        <dbReference type="ARBA" id="ARBA00004651"/>
    </source>
</evidence>
<comment type="subcellular location">
    <subcellularLocation>
        <location evidence="1">Cell membrane</location>
        <topology evidence="1">Multi-pass membrane protein</topology>
    </subcellularLocation>
</comment>
<evidence type="ECO:0000313" key="9">
    <source>
        <dbReference type="Proteomes" id="UP000017081"/>
    </source>
</evidence>
<dbReference type="GO" id="GO:0016755">
    <property type="term" value="F:aminoacyltransferase activity"/>
    <property type="evidence" value="ECO:0007669"/>
    <property type="project" value="TreeGrafter"/>
</dbReference>
<dbReference type="AlphaFoldDB" id="U7VFZ0"/>
<dbReference type="PATRIC" id="fig|1319815.3.peg.374"/>
<feature type="transmembrane region" description="Helical" evidence="6">
    <location>
        <begin position="102"/>
        <end position="117"/>
    </location>
</feature>
<dbReference type="PANTHER" id="PTHR34697">
    <property type="entry name" value="PHOSPHATIDYLGLYCEROL LYSYLTRANSFERASE"/>
    <property type="match status" value="1"/>
</dbReference>
<feature type="domain" description="Phosphatidylglycerol lysyltransferase C-terminal" evidence="7">
    <location>
        <begin position="222"/>
        <end position="509"/>
    </location>
</feature>
<comment type="caution">
    <text evidence="8">The sequence shown here is derived from an EMBL/GenBank/DDBJ whole genome shotgun (WGS) entry which is preliminary data.</text>
</comment>
<dbReference type="eggNOG" id="COG2898">
    <property type="taxonomic scope" value="Bacteria"/>
</dbReference>
<keyword evidence="9" id="KW-1185">Reference proteome</keyword>
<dbReference type="PANTHER" id="PTHR34697:SF2">
    <property type="entry name" value="PHOSPHATIDYLGLYCEROL LYSYLTRANSFERASE"/>
    <property type="match status" value="1"/>
</dbReference>
<dbReference type="RefSeq" id="WP_023049938.1">
    <property type="nucleotide sequence ID" value="NZ_CP173065.2"/>
</dbReference>
<evidence type="ECO:0000256" key="4">
    <source>
        <dbReference type="ARBA" id="ARBA00022989"/>
    </source>
</evidence>
<evidence type="ECO:0000256" key="3">
    <source>
        <dbReference type="ARBA" id="ARBA00022692"/>
    </source>
</evidence>
<dbReference type="STRING" id="1319815.HMPREF0202_00390"/>
<proteinExistence type="predicted"/>
<feature type="transmembrane region" description="Helical" evidence="6">
    <location>
        <begin position="12"/>
        <end position="31"/>
    </location>
</feature>
<feature type="transmembrane region" description="Helical" evidence="6">
    <location>
        <begin position="80"/>
        <end position="96"/>
    </location>
</feature>
<gene>
    <name evidence="8" type="ORF">HMPREF0202_00390</name>
</gene>
<dbReference type="InterPro" id="IPR051211">
    <property type="entry name" value="PG_lysyltransferase"/>
</dbReference>
<dbReference type="SUPFAM" id="SSF55729">
    <property type="entry name" value="Acyl-CoA N-acyltransferases (Nat)"/>
    <property type="match status" value="1"/>
</dbReference>
<keyword evidence="4 6" id="KW-1133">Transmembrane helix</keyword>
<dbReference type="HOGENOM" id="CLU_008255_7_2_0"/>
<keyword evidence="3 6" id="KW-0812">Transmembrane</keyword>
<evidence type="ECO:0000256" key="2">
    <source>
        <dbReference type="ARBA" id="ARBA00022475"/>
    </source>
</evidence>